<dbReference type="EMBL" id="CP043642">
    <property type="protein sequence ID" value="QNE37895.1"/>
    <property type="molecule type" value="Genomic_DNA"/>
</dbReference>
<keyword evidence="2" id="KW-1003">Cell membrane</keyword>
<feature type="transmembrane region" description="Helical" evidence="7">
    <location>
        <begin position="210"/>
        <end position="229"/>
    </location>
</feature>
<organism evidence="9 10">
    <name type="scientific">Leifsonia shinshuensis</name>
    <dbReference type="NCBI Taxonomy" id="150026"/>
    <lineage>
        <taxon>Bacteria</taxon>
        <taxon>Bacillati</taxon>
        <taxon>Actinomycetota</taxon>
        <taxon>Actinomycetes</taxon>
        <taxon>Micrococcales</taxon>
        <taxon>Microbacteriaceae</taxon>
        <taxon>Leifsonia</taxon>
    </lineage>
</organism>
<comment type="subcellular location">
    <subcellularLocation>
        <location evidence="1">Cell membrane</location>
        <topology evidence="1">Multi-pass membrane protein</topology>
    </subcellularLocation>
</comment>
<dbReference type="Proteomes" id="UP000515511">
    <property type="component" value="Plasmid unnamed1"/>
</dbReference>
<dbReference type="Gene3D" id="3.40.50.300">
    <property type="entry name" value="P-loop containing nucleotide triphosphate hydrolases"/>
    <property type="match status" value="1"/>
</dbReference>
<feature type="compositionally biased region" description="Polar residues" evidence="6">
    <location>
        <begin position="630"/>
        <end position="644"/>
    </location>
</feature>
<keyword evidence="4 7" id="KW-1133">Transmembrane helix</keyword>
<dbReference type="InterPro" id="IPR027417">
    <property type="entry name" value="P-loop_NTPase"/>
</dbReference>
<dbReference type="Pfam" id="PF12696">
    <property type="entry name" value="TraG-D_C"/>
    <property type="match status" value="1"/>
</dbReference>
<dbReference type="KEGG" id="lse:F1C12_21665"/>
<evidence type="ECO:0000256" key="2">
    <source>
        <dbReference type="ARBA" id="ARBA00022475"/>
    </source>
</evidence>
<dbReference type="PANTHER" id="PTHR37937">
    <property type="entry name" value="CONJUGATIVE TRANSFER: DNA TRANSPORT"/>
    <property type="match status" value="1"/>
</dbReference>
<keyword evidence="3 7" id="KW-0812">Transmembrane</keyword>
<evidence type="ECO:0000256" key="6">
    <source>
        <dbReference type="SAM" id="MobiDB-lite"/>
    </source>
</evidence>
<reference evidence="10" key="1">
    <citation type="submission" date="2019-09" db="EMBL/GenBank/DDBJ databases">
        <title>Antimicrobial potential of Antarctic Bacteria.</title>
        <authorList>
            <person name="Benaud N."/>
            <person name="Edwards R.J."/>
            <person name="Ferrari B.C."/>
        </authorList>
    </citation>
    <scope>NUCLEOTIDE SEQUENCE [LARGE SCALE GENOMIC DNA]</scope>
    <source>
        <strain evidence="10">INR9</strain>
        <plasmid evidence="10">unnamed1</plasmid>
    </source>
</reference>
<evidence type="ECO:0000256" key="4">
    <source>
        <dbReference type="ARBA" id="ARBA00022989"/>
    </source>
</evidence>
<evidence type="ECO:0000313" key="9">
    <source>
        <dbReference type="EMBL" id="QNE37895.1"/>
    </source>
</evidence>
<evidence type="ECO:0000256" key="5">
    <source>
        <dbReference type="ARBA" id="ARBA00023136"/>
    </source>
</evidence>
<dbReference type="SUPFAM" id="SSF52540">
    <property type="entry name" value="P-loop containing nucleoside triphosphate hydrolases"/>
    <property type="match status" value="1"/>
</dbReference>
<feature type="transmembrane region" description="Helical" evidence="7">
    <location>
        <begin position="150"/>
        <end position="171"/>
    </location>
</feature>
<evidence type="ECO:0000259" key="8">
    <source>
        <dbReference type="Pfam" id="PF12696"/>
    </source>
</evidence>
<gene>
    <name evidence="9" type="ORF">F1C12_21665</name>
</gene>
<feature type="transmembrane region" description="Helical" evidence="7">
    <location>
        <begin position="183"/>
        <end position="203"/>
    </location>
</feature>
<sequence>MDLLARRGRRERRIAHLSCRTGDRATCEQGAAAPKGSPCCASGGRVVDLSVHVGAAGEGGHGYAGADVHPRWRVRDRHHRHDRVGHLPHTRWPQVQGRHASLRDPLVGRFGSRLRHRHGFDRFDARLERSRRRTQLGKVRMSSTTWKFRLQVGIALALAAVGAHLALAITASGVPMFDPSDDVRILLAVVLGPLFGASVPAGVVLAPLPLFLAVLAVFLGVFALAWWLIVRAARRGRPGRPAKDQGLMTGRHRRKQNARDLALPHPFAFLGRKPFHATSEDSFCVVASSGAGKTTRFVVQMVARAAGACVTTSTRLDVFLLTAWIRGRVGRALTFGPEYRTLLPWKWRVHWDIVAGCEKPAVAMERADAIANAMPLSGDSKNSGFFKESASLILRCMMHAAALGMPGSDKRYTFRDVIDWMQDLSINTPFTILREHPQANHRWFGDLKTFARGEAVETRNNMQQTITILLKALAIDEILDAVCPAEGVIMLDLEQFVASTDTLYLMSKKKGLAAPVITALVESLQSVAMDAGEQKPLNPVLTIVLDELANVCPLPSAPSLMTDGRGHGIQVAAILQGRKQCEQRFGAEGADTIIRLSSCLLFFGGSRDYDFLRELSNLADKREITRESTTDGPNGTSTSASTQEQDVFTVGRLHALEDGMAVMFYRNLPAAVVRLPAWWEGNDAADYEASQAHTRDELGLAA</sequence>
<name>A0A7G6YHD0_9MICO</name>
<evidence type="ECO:0000313" key="10">
    <source>
        <dbReference type="Proteomes" id="UP000515511"/>
    </source>
</evidence>
<dbReference type="AlphaFoldDB" id="A0A7G6YHD0"/>
<dbReference type="PANTHER" id="PTHR37937:SF1">
    <property type="entry name" value="CONJUGATIVE TRANSFER: DNA TRANSPORT"/>
    <property type="match status" value="1"/>
</dbReference>
<evidence type="ECO:0000256" key="7">
    <source>
        <dbReference type="SAM" id="Phobius"/>
    </source>
</evidence>
<feature type="region of interest" description="Disordered" evidence="6">
    <location>
        <begin position="623"/>
        <end position="644"/>
    </location>
</feature>
<accession>A0A7G6YHD0</accession>
<evidence type="ECO:0000256" key="1">
    <source>
        <dbReference type="ARBA" id="ARBA00004651"/>
    </source>
</evidence>
<keyword evidence="5 7" id="KW-0472">Membrane</keyword>
<evidence type="ECO:0000256" key="3">
    <source>
        <dbReference type="ARBA" id="ARBA00022692"/>
    </source>
</evidence>
<protein>
    <submittedName>
        <fullName evidence="9">TraM recognition domain-containing protein</fullName>
    </submittedName>
</protein>
<dbReference type="InterPro" id="IPR051539">
    <property type="entry name" value="T4SS-coupling_protein"/>
</dbReference>
<feature type="domain" description="TraD/TraG TraM recognition site" evidence="8">
    <location>
        <begin position="541"/>
        <end position="656"/>
    </location>
</feature>
<dbReference type="GO" id="GO:0005886">
    <property type="term" value="C:plasma membrane"/>
    <property type="evidence" value="ECO:0007669"/>
    <property type="project" value="UniProtKB-SubCell"/>
</dbReference>
<keyword evidence="9" id="KW-0614">Plasmid</keyword>
<dbReference type="InterPro" id="IPR032689">
    <property type="entry name" value="TraG-D_C"/>
</dbReference>
<dbReference type="CDD" id="cd01127">
    <property type="entry name" value="TrwB_TraG_TraD_VirD4"/>
    <property type="match status" value="1"/>
</dbReference>
<geneLocation type="plasmid" evidence="9 10">
    <name>unnamed1</name>
</geneLocation>
<proteinExistence type="predicted"/>